<proteinExistence type="predicted"/>
<evidence type="ECO:0000313" key="3">
    <source>
        <dbReference type="Proteomes" id="UP000027222"/>
    </source>
</evidence>
<evidence type="ECO:0000259" key="1">
    <source>
        <dbReference type="PROSITE" id="PS50181"/>
    </source>
</evidence>
<dbReference type="SUPFAM" id="SSF52047">
    <property type="entry name" value="RNI-like"/>
    <property type="match status" value="1"/>
</dbReference>
<dbReference type="InterPro" id="IPR001810">
    <property type="entry name" value="F-box_dom"/>
</dbReference>
<feature type="non-terminal residue" evidence="2">
    <location>
        <position position="1"/>
    </location>
</feature>
<dbReference type="SUPFAM" id="SSF81383">
    <property type="entry name" value="F-box domain"/>
    <property type="match status" value="1"/>
</dbReference>
<dbReference type="AlphaFoldDB" id="A0A067TUV3"/>
<keyword evidence="3" id="KW-1185">Reference proteome</keyword>
<dbReference type="PROSITE" id="PS50181">
    <property type="entry name" value="FBOX"/>
    <property type="match status" value="1"/>
</dbReference>
<reference evidence="3" key="1">
    <citation type="journal article" date="2014" name="Proc. Natl. Acad. Sci. U.S.A.">
        <title>Extensive sampling of basidiomycete genomes demonstrates inadequacy of the white-rot/brown-rot paradigm for wood decay fungi.</title>
        <authorList>
            <person name="Riley R."/>
            <person name="Salamov A.A."/>
            <person name="Brown D.W."/>
            <person name="Nagy L.G."/>
            <person name="Floudas D."/>
            <person name="Held B.W."/>
            <person name="Levasseur A."/>
            <person name="Lombard V."/>
            <person name="Morin E."/>
            <person name="Otillar R."/>
            <person name="Lindquist E.A."/>
            <person name="Sun H."/>
            <person name="LaButti K.M."/>
            <person name="Schmutz J."/>
            <person name="Jabbour D."/>
            <person name="Luo H."/>
            <person name="Baker S.E."/>
            <person name="Pisabarro A.G."/>
            <person name="Walton J.D."/>
            <person name="Blanchette R.A."/>
            <person name="Henrissat B."/>
            <person name="Martin F."/>
            <person name="Cullen D."/>
            <person name="Hibbett D.S."/>
            <person name="Grigoriev I.V."/>
        </authorList>
    </citation>
    <scope>NUCLEOTIDE SEQUENCE [LARGE SCALE GENOMIC DNA]</scope>
    <source>
        <strain evidence="3">CBS 339.88</strain>
    </source>
</reference>
<dbReference type="Gene3D" id="1.20.1280.50">
    <property type="match status" value="1"/>
</dbReference>
<dbReference type="InterPro" id="IPR036047">
    <property type="entry name" value="F-box-like_dom_sf"/>
</dbReference>
<name>A0A067TUV3_GALM3</name>
<feature type="domain" description="F-box" evidence="1">
    <location>
        <begin position="1"/>
        <end position="50"/>
    </location>
</feature>
<accession>A0A067TUV3</accession>
<dbReference type="InterPro" id="IPR032675">
    <property type="entry name" value="LRR_dom_sf"/>
</dbReference>
<evidence type="ECO:0000313" key="2">
    <source>
        <dbReference type="EMBL" id="KDR82773.1"/>
    </source>
</evidence>
<dbReference type="HOGENOM" id="CLU_573713_0_0_1"/>
<dbReference type="Pfam" id="PF12937">
    <property type="entry name" value="F-box-like"/>
    <property type="match status" value="1"/>
</dbReference>
<dbReference type="EMBL" id="KL142369">
    <property type="protein sequence ID" value="KDR82773.1"/>
    <property type="molecule type" value="Genomic_DNA"/>
</dbReference>
<protein>
    <recommendedName>
        <fullName evidence="1">F-box domain-containing protein</fullName>
    </recommendedName>
</protein>
<organism evidence="2 3">
    <name type="scientific">Galerina marginata (strain CBS 339.88)</name>
    <dbReference type="NCBI Taxonomy" id="685588"/>
    <lineage>
        <taxon>Eukaryota</taxon>
        <taxon>Fungi</taxon>
        <taxon>Dikarya</taxon>
        <taxon>Basidiomycota</taxon>
        <taxon>Agaricomycotina</taxon>
        <taxon>Agaricomycetes</taxon>
        <taxon>Agaricomycetidae</taxon>
        <taxon>Agaricales</taxon>
        <taxon>Agaricineae</taxon>
        <taxon>Strophariaceae</taxon>
        <taxon>Galerina</taxon>
    </lineage>
</organism>
<dbReference type="STRING" id="685588.A0A067TUV3"/>
<feature type="non-terminal residue" evidence="2">
    <location>
        <position position="449"/>
    </location>
</feature>
<dbReference type="Gene3D" id="3.80.10.10">
    <property type="entry name" value="Ribonuclease Inhibitor"/>
    <property type="match status" value="1"/>
</dbReference>
<dbReference type="Proteomes" id="UP000027222">
    <property type="component" value="Unassembled WGS sequence"/>
</dbReference>
<gene>
    <name evidence="2" type="ORF">GALMADRAFT_48078</name>
</gene>
<sequence>STISVLPAELLIEIFAYCVVNEPLSTISLRRVSWWWQELVDTSPRLWQTIALDEADGNAFSEMQAAMWIQRSKPLKYDIELNVEDPDYILPLLSPLLPSVDRWRSFRLSGKRDEEIMTEGLEITPDSLTHLHLCLHDYEQDEFDDDEPRITFSPISPGQNFSFALNLWVSKVPSLTLLPPLRFVHVTIAEGGSIGLHTQPKYILEFLTACPELESFFLSGWPHDGPILEPLPVVNLPNLVTLHLKSTCFARAFLSSFHTPRLENLYLSHLNVDFQLYGEYHDDGDSEDEAHDYSQSPWSDQATGMGLRKLINRCNPPIRILEMDFCDMRTKDFRYVFDRLPLLEDFHIVASDMSDKVIRLLRPIEARDSEGAGGDTLVRLRLPQLRRLRLTNCQRLSGKAIVESVMARVKWTDKEYPAYTLAEVAIAGCERFSQWDRHVLSTEIGSRLR</sequence>
<dbReference type="OrthoDB" id="3359674at2759"/>